<accession>A0A9P6J6S4</accession>
<evidence type="ECO:0000256" key="1">
    <source>
        <dbReference type="SAM" id="Coils"/>
    </source>
</evidence>
<dbReference type="Proteomes" id="UP000738359">
    <property type="component" value="Unassembled WGS sequence"/>
</dbReference>
<dbReference type="OrthoDB" id="546350at2759"/>
<proteinExistence type="predicted"/>
<name>A0A9P6J6S4_MORAP</name>
<dbReference type="AlphaFoldDB" id="A0A9P6J6S4"/>
<sequence>MSETSHFQTFRVNSSQLVHIPVYLDSKTGDNIVLWHDIQQYFQGAQYILSGDRAITFLKDERFLTIIPERIRYQPDVVLDVVLEKNATVAGAQPVPISKSTALVPTSPTDVENAACASLTISPPTEDENVTSSAHDSVGLQILSKSNDRGLVNGANGSRDYMQDVLYHVEALKSGQEALRTGQEALRTGQDKRFGELSAAMDENKALQVAILEMQQRMHEMQKQTLDRLATLHSRIQAVFTQTYELHEYPIPRLFIVLPRLTKSRGKLGTPLAKQFRLYFLCECGEHTTLDASKISNEVHLAKHEGYDLNKPTEFFEKYGNYALAMMQMVKFGFTAAGMVVPALSDLKVAEGAEAIQKSLDYGSRTMDALVDETIIFLEGVLNGIGAGTSSPENRASLDQQEVLEGADLRQLESYLNVMDKGRTLGNLNRTVTSEGHVKWVCIDHRRAMHGPSTDHRLEEIVEINGGSYNPAEGLIQIKLLTKTLARQFYDVLTKARGIQELDVCLAWDATMKDLQELAMAVTTASVAMLTIDGSYFKGPARDFLNNGRRFDPVVQLLSNGHIQSLDLQNFSAFYERIGMSSTAMATQIRALRINTEIHFGSTPKKGGKTFLTSVLNSQQALDKLTLHCVDISKAFDFIVSALPGYQTINSLRLSSPSAGCTLVLDISEGTIRTMVATLRNGIQDPSLSSLLLSGHLTKLVIKRRTPSLQDRDTLVRIFKTNSSLKEILCLCSGFKYQEIVTAFILIRETAMQQAGSCPLRVLQLKRHKSGDSRDSKGELVEMTCNYVESKDGFDAHSTVHMGDLKYSPCDATTYHSHLRHYGWTVQVLTTNSAFSDDHAQQFLHSLDGRKSKLTRLSLVTGSLSTEGLHSMSMIISASPLLTTSTCILTIFTSTNDRTLRQLFFCGTEL</sequence>
<protein>
    <submittedName>
        <fullName evidence="2">Uncharacterized protein</fullName>
    </submittedName>
</protein>
<reference evidence="2" key="1">
    <citation type="journal article" date="2020" name="Fungal Divers.">
        <title>Resolving the Mortierellaceae phylogeny through synthesis of multi-gene phylogenetics and phylogenomics.</title>
        <authorList>
            <person name="Vandepol N."/>
            <person name="Liber J."/>
            <person name="Desiro A."/>
            <person name="Na H."/>
            <person name="Kennedy M."/>
            <person name="Barry K."/>
            <person name="Grigoriev I.V."/>
            <person name="Miller A.N."/>
            <person name="O'Donnell K."/>
            <person name="Stajich J.E."/>
            <person name="Bonito G."/>
        </authorList>
    </citation>
    <scope>NUCLEOTIDE SEQUENCE</scope>
    <source>
        <strain evidence="2">CK1249</strain>
    </source>
</reference>
<dbReference type="EMBL" id="JAAAHY010000447">
    <property type="protein sequence ID" value="KAF9963667.1"/>
    <property type="molecule type" value="Genomic_DNA"/>
</dbReference>
<gene>
    <name evidence="2" type="ORF">BGZ70_007252</name>
</gene>
<keyword evidence="3" id="KW-1185">Reference proteome</keyword>
<comment type="caution">
    <text evidence="2">The sequence shown here is derived from an EMBL/GenBank/DDBJ whole genome shotgun (WGS) entry which is preliminary data.</text>
</comment>
<feature type="coiled-coil region" evidence="1">
    <location>
        <begin position="197"/>
        <end position="224"/>
    </location>
</feature>
<evidence type="ECO:0000313" key="2">
    <source>
        <dbReference type="EMBL" id="KAF9963667.1"/>
    </source>
</evidence>
<keyword evidence="1" id="KW-0175">Coiled coil</keyword>
<evidence type="ECO:0000313" key="3">
    <source>
        <dbReference type="Proteomes" id="UP000738359"/>
    </source>
</evidence>
<organism evidence="2 3">
    <name type="scientific">Mortierella alpina</name>
    <name type="common">Oleaginous fungus</name>
    <name type="synonym">Mortierella renispora</name>
    <dbReference type="NCBI Taxonomy" id="64518"/>
    <lineage>
        <taxon>Eukaryota</taxon>
        <taxon>Fungi</taxon>
        <taxon>Fungi incertae sedis</taxon>
        <taxon>Mucoromycota</taxon>
        <taxon>Mortierellomycotina</taxon>
        <taxon>Mortierellomycetes</taxon>
        <taxon>Mortierellales</taxon>
        <taxon>Mortierellaceae</taxon>
        <taxon>Mortierella</taxon>
    </lineage>
</organism>